<protein>
    <submittedName>
        <fullName evidence="1">Uncharacterized protein</fullName>
    </submittedName>
</protein>
<dbReference type="RefSeq" id="WP_377605592.1">
    <property type="nucleotide sequence ID" value="NZ_JBHUME010000013.1"/>
</dbReference>
<evidence type="ECO:0000313" key="2">
    <source>
        <dbReference type="Proteomes" id="UP001597541"/>
    </source>
</evidence>
<evidence type="ECO:0000313" key="1">
    <source>
        <dbReference type="EMBL" id="MFD2614580.1"/>
    </source>
</evidence>
<organism evidence="1 2">
    <name type="scientific">Paenibacillus gansuensis</name>
    <dbReference type="NCBI Taxonomy" id="306542"/>
    <lineage>
        <taxon>Bacteria</taxon>
        <taxon>Bacillati</taxon>
        <taxon>Bacillota</taxon>
        <taxon>Bacilli</taxon>
        <taxon>Bacillales</taxon>
        <taxon>Paenibacillaceae</taxon>
        <taxon>Paenibacillus</taxon>
    </lineage>
</organism>
<sequence length="50" mass="6175">MTQFDVRLHFINGTKQILRLEAEKEEEVLNRVIAKDWLQYFDVDDKFYIR</sequence>
<keyword evidence="2" id="KW-1185">Reference proteome</keyword>
<name>A0ABW5PGY2_9BACL</name>
<proteinExistence type="predicted"/>
<reference evidence="2" key="1">
    <citation type="journal article" date="2019" name="Int. J. Syst. Evol. Microbiol.">
        <title>The Global Catalogue of Microorganisms (GCM) 10K type strain sequencing project: providing services to taxonomists for standard genome sequencing and annotation.</title>
        <authorList>
            <consortium name="The Broad Institute Genomics Platform"/>
            <consortium name="The Broad Institute Genome Sequencing Center for Infectious Disease"/>
            <person name="Wu L."/>
            <person name="Ma J."/>
        </authorList>
    </citation>
    <scope>NUCLEOTIDE SEQUENCE [LARGE SCALE GENOMIC DNA]</scope>
    <source>
        <strain evidence="2">KCTC 3950</strain>
    </source>
</reference>
<dbReference type="EMBL" id="JBHUME010000013">
    <property type="protein sequence ID" value="MFD2614580.1"/>
    <property type="molecule type" value="Genomic_DNA"/>
</dbReference>
<accession>A0ABW5PGY2</accession>
<dbReference type="Proteomes" id="UP001597541">
    <property type="component" value="Unassembled WGS sequence"/>
</dbReference>
<gene>
    <name evidence="1" type="ORF">ACFSUF_19395</name>
</gene>
<comment type="caution">
    <text evidence="1">The sequence shown here is derived from an EMBL/GenBank/DDBJ whole genome shotgun (WGS) entry which is preliminary data.</text>
</comment>